<dbReference type="AlphaFoldDB" id="A0A9Q0YN85"/>
<dbReference type="Gene3D" id="3.30.1120.10">
    <property type="match status" value="1"/>
</dbReference>
<dbReference type="InterPro" id="IPR047115">
    <property type="entry name" value="ARSB"/>
</dbReference>
<proteinExistence type="inferred from homology"/>
<reference evidence="7" key="1">
    <citation type="submission" date="2021-10" db="EMBL/GenBank/DDBJ databases">
        <title>Tropical sea cucumber genome reveals ecological adaptation and Cuvierian tubules defense mechanism.</title>
        <authorList>
            <person name="Chen T."/>
        </authorList>
    </citation>
    <scope>NUCLEOTIDE SEQUENCE</scope>
    <source>
        <strain evidence="7">Nanhai2018</strain>
        <tissue evidence="7">Muscle</tissue>
    </source>
</reference>
<comment type="caution">
    <text evidence="7">The sequence shown here is derived from an EMBL/GenBank/DDBJ whole genome shotgun (WGS) entry which is preliminary data.</text>
</comment>
<dbReference type="PANTHER" id="PTHR10342">
    <property type="entry name" value="ARYLSULFATASE"/>
    <property type="match status" value="1"/>
</dbReference>
<keyword evidence="5" id="KW-0325">Glycoprotein</keyword>
<evidence type="ECO:0000259" key="6">
    <source>
        <dbReference type="Pfam" id="PF00884"/>
    </source>
</evidence>
<dbReference type="PANTHER" id="PTHR10342:SF274">
    <property type="entry name" value="ARYLSULFATASE B"/>
    <property type="match status" value="1"/>
</dbReference>
<evidence type="ECO:0000256" key="3">
    <source>
        <dbReference type="ARBA" id="ARBA00022723"/>
    </source>
</evidence>
<keyword evidence="4" id="KW-0106">Calcium</keyword>
<dbReference type="Proteomes" id="UP001152320">
    <property type="component" value="Chromosome 17"/>
</dbReference>
<dbReference type="Pfam" id="PF00884">
    <property type="entry name" value="Sulfatase"/>
    <property type="match status" value="1"/>
</dbReference>
<evidence type="ECO:0000256" key="5">
    <source>
        <dbReference type="ARBA" id="ARBA00023180"/>
    </source>
</evidence>
<sequence>MLGESTDFYRHTIGSRYDMWDMEKPAYKFKRQYSAEVYASKAEDLIANYSLHNSGRPFFLFLSFHVPHAPQQVPRKYIDKWKSYSNVTNSRQQKLFGQISCMDEMVNKVVLSLQRNALWNNTVFIFSSDNGGPFLNEASNFPLRDQKGTHFEGGTRVVGFVNSPLLSNEVTGTTHGGLMGMADWFPTFVEGIAGGKMDRLDIDGINVWDSIRKGQPSQREEYILSVGEECLNQSSRNNTKYWSRTGVDPRTSIRRGPWKLIIRQANRVPQNAPAEVLLFNVEKDIGETQNLASDYPDVVRDLRQRVREYCHRKVPIVTLQRDSTKKPKNLFAPWGCVLDEDFVRNPIKR</sequence>
<evidence type="ECO:0000256" key="1">
    <source>
        <dbReference type="ARBA" id="ARBA00001913"/>
    </source>
</evidence>
<feature type="domain" description="Sulfatase N-terminal" evidence="6">
    <location>
        <begin position="14"/>
        <end position="189"/>
    </location>
</feature>
<dbReference type="InterPro" id="IPR017850">
    <property type="entry name" value="Alkaline_phosphatase_core_sf"/>
</dbReference>
<dbReference type="Gene3D" id="3.40.720.10">
    <property type="entry name" value="Alkaline Phosphatase, subunit A"/>
    <property type="match status" value="1"/>
</dbReference>
<comment type="similarity">
    <text evidence="2">Belongs to the sulfatase family.</text>
</comment>
<evidence type="ECO:0000256" key="2">
    <source>
        <dbReference type="ARBA" id="ARBA00008779"/>
    </source>
</evidence>
<organism evidence="7 8">
    <name type="scientific">Holothuria leucospilota</name>
    <name type="common">Black long sea cucumber</name>
    <name type="synonym">Mertensiothuria leucospilota</name>
    <dbReference type="NCBI Taxonomy" id="206669"/>
    <lineage>
        <taxon>Eukaryota</taxon>
        <taxon>Metazoa</taxon>
        <taxon>Echinodermata</taxon>
        <taxon>Eleutherozoa</taxon>
        <taxon>Echinozoa</taxon>
        <taxon>Holothuroidea</taxon>
        <taxon>Aspidochirotacea</taxon>
        <taxon>Aspidochirotida</taxon>
        <taxon>Holothuriidae</taxon>
        <taxon>Holothuria</taxon>
    </lineage>
</organism>
<name>A0A9Q0YN85_HOLLE</name>
<evidence type="ECO:0000313" key="8">
    <source>
        <dbReference type="Proteomes" id="UP001152320"/>
    </source>
</evidence>
<keyword evidence="8" id="KW-1185">Reference proteome</keyword>
<evidence type="ECO:0000313" key="7">
    <source>
        <dbReference type="EMBL" id="KAJ8025599.1"/>
    </source>
</evidence>
<gene>
    <name evidence="7" type="ORF">HOLleu_33199</name>
</gene>
<dbReference type="InterPro" id="IPR000917">
    <property type="entry name" value="Sulfatase_N"/>
</dbReference>
<evidence type="ECO:0000256" key="4">
    <source>
        <dbReference type="ARBA" id="ARBA00022837"/>
    </source>
</evidence>
<keyword evidence="3" id="KW-0479">Metal-binding</keyword>
<dbReference type="EMBL" id="JAIZAY010000017">
    <property type="protein sequence ID" value="KAJ8025599.1"/>
    <property type="molecule type" value="Genomic_DNA"/>
</dbReference>
<protein>
    <submittedName>
        <fullName evidence="7">Arylsulfatase I</fullName>
    </submittedName>
</protein>
<accession>A0A9Q0YN85</accession>
<dbReference type="GO" id="GO:0008484">
    <property type="term" value="F:sulfuric ester hydrolase activity"/>
    <property type="evidence" value="ECO:0007669"/>
    <property type="project" value="InterPro"/>
</dbReference>
<dbReference type="SUPFAM" id="SSF53649">
    <property type="entry name" value="Alkaline phosphatase-like"/>
    <property type="match status" value="1"/>
</dbReference>
<dbReference type="GO" id="GO:0046872">
    <property type="term" value="F:metal ion binding"/>
    <property type="evidence" value="ECO:0007669"/>
    <property type="project" value="UniProtKB-KW"/>
</dbReference>
<dbReference type="OrthoDB" id="103349at2759"/>
<comment type="cofactor">
    <cofactor evidence="1">
        <name>Ca(2+)</name>
        <dbReference type="ChEBI" id="CHEBI:29108"/>
    </cofactor>
</comment>